<gene>
    <name evidence="3" type="ORF">DSAG12_03263</name>
</gene>
<evidence type="ECO:0000259" key="2">
    <source>
        <dbReference type="Pfam" id="PF01966"/>
    </source>
</evidence>
<accession>A0A5B9DFC0</accession>
<dbReference type="Gene3D" id="1.10.3210.10">
    <property type="entry name" value="Hypothetical protein af1432"/>
    <property type="match status" value="1"/>
</dbReference>
<dbReference type="OrthoDB" id="114744at2157"/>
<dbReference type="Pfam" id="PF01966">
    <property type="entry name" value="HD"/>
    <property type="match status" value="1"/>
</dbReference>
<dbReference type="EMBL" id="CP042905">
    <property type="protein sequence ID" value="QEE17426.1"/>
    <property type="molecule type" value="Genomic_DNA"/>
</dbReference>
<dbReference type="AlphaFoldDB" id="A0A5B9DFC0"/>
<feature type="domain" description="HD" evidence="2">
    <location>
        <begin position="134"/>
        <end position="256"/>
    </location>
</feature>
<dbReference type="Proteomes" id="UP000321408">
    <property type="component" value="Chromosome"/>
</dbReference>
<evidence type="ECO:0000313" key="4">
    <source>
        <dbReference type="Proteomes" id="UP000321408"/>
    </source>
</evidence>
<evidence type="ECO:0000256" key="1">
    <source>
        <dbReference type="ARBA" id="ARBA00022801"/>
    </source>
</evidence>
<dbReference type="CDD" id="cd00077">
    <property type="entry name" value="HDc"/>
    <property type="match status" value="1"/>
</dbReference>
<proteinExistence type="predicted"/>
<dbReference type="GO" id="GO:0016787">
    <property type="term" value="F:hydrolase activity"/>
    <property type="evidence" value="ECO:0007669"/>
    <property type="project" value="UniProtKB-KW"/>
</dbReference>
<dbReference type="InterPro" id="IPR003607">
    <property type="entry name" value="HD/PDEase_dom"/>
</dbReference>
<sequence length="267" mass="30964">MSKILENNVKHLNATYSNINVYFELKQFTVIAKGKTYDHKEKLKDLGFFWNAKNKVWEISVDKLVERDLSKTFVGPYQPMEDTKKKILEYIEQVSNKYLHDLLEIVFIKGEYRVSFFNSPGAKRYHHAYTGGLAEHTLQILEGALELIKIYPYLDISREMIITSALLHDIGKVKCYVNTSDGIQITKYLEDFDHIIFGITIVSRLSEELIQSDEDKKKFEHLIQIITSHHNIKDWGSPKEPKSPEAWIIHTMDQLSSKIGGTVKNKN</sequence>
<dbReference type="PANTHER" id="PTHR37294">
    <property type="entry name" value="3'-5' EXORIBONUCLEASE YHAM"/>
    <property type="match status" value="1"/>
</dbReference>
<dbReference type="InterPro" id="IPR050798">
    <property type="entry name" value="YhaM_exoribonuc/phosphodiest"/>
</dbReference>
<reference evidence="3 4" key="1">
    <citation type="journal article" date="2020" name="Nature">
        <title>Isolation of an archaeon at the prokaryote-eukaryote interface.</title>
        <authorList>
            <person name="Imachi H."/>
            <person name="Nobu M.K."/>
            <person name="Nakahara N."/>
            <person name="Morono Y."/>
            <person name="Ogawara M."/>
            <person name="Takaki Y."/>
            <person name="Takano Y."/>
            <person name="Uematsu K."/>
            <person name="Ikuta T."/>
            <person name="Ito M."/>
            <person name="Matsui Y."/>
            <person name="Miyazaki M."/>
            <person name="Murata K."/>
            <person name="Saito Y."/>
            <person name="Sakai S."/>
            <person name="Song C."/>
            <person name="Tasumi E."/>
            <person name="Yamanaka Y."/>
            <person name="Yamaguchi T."/>
            <person name="Kamagata Y."/>
            <person name="Tamaki H."/>
            <person name="Takai K."/>
        </authorList>
    </citation>
    <scope>NUCLEOTIDE SEQUENCE [LARGE SCALE GENOMIC DNA]</scope>
    <source>
        <strain evidence="3 4">MK-D1</strain>
    </source>
</reference>
<keyword evidence="4" id="KW-1185">Reference proteome</keyword>
<dbReference type="GeneID" id="41331231"/>
<dbReference type="InterPro" id="IPR006674">
    <property type="entry name" value="HD_domain"/>
</dbReference>
<dbReference type="KEGG" id="psyt:DSAG12_03263"/>
<organism evidence="3 4">
    <name type="scientific">Promethearchaeum syntrophicum</name>
    <dbReference type="NCBI Taxonomy" id="2594042"/>
    <lineage>
        <taxon>Archaea</taxon>
        <taxon>Promethearchaeati</taxon>
        <taxon>Promethearchaeota</taxon>
        <taxon>Promethearchaeia</taxon>
        <taxon>Promethearchaeales</taxon>
        <taxon>Promethearchaeaceae</taxon>
        <taxon>Promethearchaeum</taxon>
    </lineage>
</organism>
<evidence type="ECO:0000313" key="3">
    <source>
        <dbReference type="EMBL" id="QEE17426.1"/>
    </source>
</evidence>
<dbReference type="SUPFAM" id="SSF109604">
    <property type="entry name" value="HD-domain/PDEase-like"/>
    <property type="match status" value="1"/>
</dbReference>
<name>A0A5B9DFC0_9ARCH</name>
<dbReference type="GO" id="GO:0031125">
    <property type="term" value="P:rRNA 3'-end processing"/>
    <property type="evidence" value="ECO:0007669"/>
    <property type="project" value="TreeGrafter"/>
</dbReference>
<protein>
    <submittedName>
        <fullName evidence="3">HD domain-containing protein</fullName>
    </submittedName>
</protein>
<keyword evidence="1" id="KW-0378">Hydrolase</keyword>
<dbReference type="PANTHER" id="PTHR37294:SF1">
    <property type="entry name" value="3'-5' EXORIBONUCLEASE YHAM"/>
    <property type="match status" value="1"/>
</dbReference>
<reference evidence="3 4" key="2">
    <citation type="journal article" date="2024" name="Int. J. Syst. Evol. Microbiol.">
        <title>Promethearchaeum syntrophicum gen. nov., sp. nov., an anaerobic, obligately syntrophic archaeon, the first isolate of the lineage 'Asgard' archaea, and proposal of the new archaeal phylum Promethearchaeota phyl. nov. and kingdom Promethearchaeati regn. nov.</title>
        <authorList>
            <person name="Imachi H."/>
            <person name="Nobu M.K."/>
            <person name="Kato S."/>
            <person name="Takaki Y."/>
            <person name="Miyazaki M."/>
            <person name="Miyata M."/>
            <person name="Ogawara M."/>
            <person name="Saito Y."/>
            <person name="Sakai S."/>
            <person name="Tahara Y.O."/>
            <person name="Takano Y."/>
            <person name="Tasumi E."/>
            <person name="Uematsu K."/>
            <person name="Yoshimura T."/>
            <person name="Itoh T."/>
            <person name="Ohkuma M."/>
            <person name="Takai K."/>
        </authorList>
    </citation>
    <scope>NUCLEOTIDE SEQUENCE [LARGE SCALE GENOMIC DNA]</scope>
    <source>
        <strain evidence="3 4">MK-D1</strain>
    </source>
</reference>
<dbReference type="RefSeq" id="WP_147664319.1">
    <property type="nucleotide sequence ID" value="NZ_CP042905.2"/>
</dbReference>